<evidence type="ECO:0000313" key="6">
    <source>
        <dbReference type="Proteomes" id="UP000660265"/>
    </source>
</evidence>
<evidence type="ECO:0000313" key="5">
    <source>
        <dbReference type="EMBL" id="GGK19685.1"/>
    </source>
</evidence>
<dbReference type="PANTHER" id="PTHR43025:SF3">
    <property type="entry name" value="MONOGALACTOSYLDIACYLGLYCEROL SYNTHASE 1, CHLOROPLASTIC"/>
    <property type="match status" value="1"/>
</dbReference>
<evidence type="ECO:0000259" key="4">
    <source>
        <dbReference type="Pfam" id="PF06925"/>
    </source>
</evidence>
<reference evidence="6" key="1">
    <citation type="journal article" date="2019" name="Int. J. Syst. Evol. Microbiol.">
        <title>The Global Catalogue of Microorganisms (GCM) 10K type strain sequencing project: providing services to taxonomists for standard genome sequencing and annotation.</title>
        <authorList>
            <consortium name="The Broad Institute Genomics Platform"/>
            <consortium name="The Broad Institute Genome Sequencing Center for Infectious Disease"/>
            <person name="Wu L."/>
            <person name="Ma J."/>
        </authorList>
    </citation>
    <scope>NUCLEOTIDE SEQUENCE [LARGE SCALE GENOMIC DNA]</scope>
    <source>
        <strain evidence="6">CGMCC 4.7275</strain>
    </source>
</reference>
<protein>
    <recommendedName>
        <fullName evidence="4">Diacylglycerol glucosyltransferase N-terminal domain-containing protein</fullName>
    </recommendedName>
</protein>
<keyword evidence="3" id="KW-0808">Transferase</keyword>
<dbReference type="EMBL" id="BMMV01000024">
    <property type="protein sequence ID" value="GGK19685.1"/>
    <property type="molecule type" value="Genomic_DNA"/>
</dbReference>
<keyword evidence="2" id="KW-0328">Glycosyltransferase</keyword>
<dbReference type="SUPFAM" id="SSF53756">
    <property type="entry name" value="UDP-Glycosyltransferase/glycogen phosphorylase"/>
    <property type="match status" value="1"/>
</dbReference>
<evidence type="ECO:0000256" key="3">
    <source>
        <dbReference type="ARBA" id="ARBA00022679"/>
    </source>
</evidence>
<name>A0ABQ2ESE6_9ACTN</name>
<dbReference type="Gene3D" id="3.40.50.2000">
    <property type="entry name" value="Glycogen Phosphorylase B"/>
    <property type="match status" value="1"/>
</dbReference>
<proteinExistence type="inferred from homology"/>
<organism evidence="5 6">
    <name type="scientific">Streptomyces camponoticapitis</name>
    <dbReference type="NCBI Taxonomy" id="1616125"/>
    <lineage>
        <taxon>Bacteria</taxon>
        <taxon>Bacillati</taxon>
        <taxon>Actinomycetota</taxon>
        <taxon>Actinomycetes</taxon>
        <taxon>Kitasatosporales</taxon>
        <taxon>Streptomycetaceae</taxon>
        <taxon>Streptomyces</taxon>
    </lineage>
</organism>
<dbReference type="PANTHER" id="PTHR43025">
    <property type="entry name" value="MONOGALACTOSYLDIACYLGLYCEROL SYNTHASE"/>
    <property type="match status" value="1"/>
</dbReference>
<dbReference type="RefSeq" id="WP_189110663.1">
    <property type="nucleotide sequence ID" value="NZ_BMMV01000024.1"/>
</dbReference>
<accession>A0ABQ2ESE6</accession>
<dbReference type="InterPro" id="IPR009695">
    <property type="entry name" value="Diacylglyc_glucosyltr_N"/>
</dbReference>
<evidence type="ECO:0000256" key="2">
    <source>
        <dbReference type="ARBA" id="ARBA00022676"/>
    </source>
</evidence>
<dbReference type="InterPro" id="IPR050519">
    <property type="entry name" value="Glycosyltransf_28_UgtP"/>
</dbReference>
<dbReference type="Proteomes" id="UP000660265">
    <property type="component" value="Unassembled WGS sequence"/>
</dbReference>
<comment type="similarity">
    <text evidence="1">Belongs to the glycosyltransferase 28 family.</text>
</comment>
<dbReference type="Pfam" id="PF06925">
    <property type="entry name" value="MGDG_synth"/>
    <property type="match status" value="1"/>
</dbReference>
<keyword evidence="6" id="KW-1185">Reference proteome</keyword>
<sequence length="380" mass="39627">MDPSSGNDGKTSTGRRFLIVSAGMGSGHAAVAAELMRRLEGAGHTAAQVDVLELLPPGVGRGVREFYRVAVCHVPAVYAGVYAVFLRPGKGPRPGNGPLAALAERRFLQLVERWRPHVIVPVFHLAAQLTGRLRARGSLTVPGAVVITDFAVHRQWLHPGNDLNLCLTSGIAGEVRRAVGRSAAVSGPLVARRFHAPAEAEGWAGVLGGTERGPVLISTGAWGAGNHVLETARVIAGAGFLPVVLCGSNRRLRSRASRTPGVVALGWVTDMPGLLAASRALVDNAAGQTALEALAAGVPVIGYRPIPGHGKDGVRRMAEEGLTAHATGPRSLVRALDEATVPGPVREWRAAEARRLFAADALPHLEDLAGAGPGPRAHEV</sequence>
<comment type="caution">
    <text evidence="5">The sequence shown here is derived from an EMBL/GenBank/DDBJ whole genome shotgun (WGS) entry which is preliminary data.</text>
</comment>
<gene>
    <name evidence="5" type="ORF">GCM10011583_59460</name>
</gene>
<feature type="domain" description="Diacylglycerol glucosyltransferase N-terminal" evidence="4">
    <location>
        <begin position="28"/>
        <end position="176"/>
    </location>
</feature>
<evidence type="ECO:0000256" key="1">
    <source>
        <dbReference type="ARBA" id="ARBA00006962"/>
    </source>
</evidence>